<name>A0A377JUE9_9HELI</name>
<sequence>MQLPLISVVTVVYNDVIRRRIPRTISFFWTYNAK</sequence>
<reference evidence="1 2" key="1">
    <citation type="submission" date="2018-06" db="EMBL/GenBank/DDBJ databases">
        <authorList>
            <consortium name="Pathogen Informatics"/>
            <person name="Doyle S."/>
        </authorList>
    </citation>
    <scope>NUCLEOTIDE SEQUENCE [LARGE SCALE GENOMIC DNA]</scope>
    <source>
        <strain evidence="1 2">NCTC12219</strain>
    </source>
</reference>
<dbReference type="EMBL" id="UGHX01000001">
    <property type="protein sequence ID" value="STP11536.1"/>
    <property type="molecule type" value="Genomic_DNA"/>
</dbReference>
<protein>
    <submittedName>
        <fullName evidence="1">Uncharacterized protein</fullName>
    </submittedName>
</protein>
<dbReference type="AlphaFoldDB" id="A0A377JUE9"/>
<organism evidence="1 2">
    <name type="scientific">Helicobacter cinaedi</name>
    <dbReference type="NCBI Taxonomy" id="213"/>
    <lineage>
        <taxon>Bacteria</taxon>
        <taxon>Pseudomonadati</taxon>
        <taxon>Campylobacterota</taxon>
        <taxon>Epsilonproteobacteria</taxon>
        <taxon>Campylobacterales</taxon>
        <taxon>Helicobacteraceae</taxon>
        <taxon>Helicobacter</taxon>
    </lineage>
</organism>
<gene>
    <name evidence="1" type="ORF">NCTC12219_01432</name>
</gene>
<dbReference type="Proteomes" id="UP000255103">
    <property type="component" value="Unassembled WGS sequence"/>
</dbReference>
<accession>A0A377JUE9</accession>
<proteinExistence type="predicted"/>
<evidence type="ECO:0000313" key="2">
    <source>
        <dbReference type="Proteomes" id="UP000255103"/>
    </source>
</evidence>
<evidence type="ECO:0000313" key="1">
    <source>
        <dbReference type="EMBL" id="STP11536.1"/>
    </source>
</evidence>